<organism evidence="11 12">
    <name type="scientific">Aquibium carbonis</name>
    <dbReference type="NCBI Taxonomy" id="2495581"/>
    <lineage>
        <taxon>Bacteria</taxon>
        <taxon>Pseudomonadati</taxon>
        <taxon>Pseudomonadota</taxon>
        <taxon>Alphaproteobacteria</taxon>
        <taxon>Hyphomicrobiales</taxon>
        <taxon>Phyllobacteriaceae</taxon>
        <taxon>Aquibium</taxon>
    </lineage>
</organism>
<keyword evidence="3 9" id="KW-0813">Transport</keyword>
<evidence type="ECO:0000256" key="5">
    <source>
        <dbReference type="ARBA" id="ARBA00022842"/>
    </source>
</evidence>
<evidence type="ECO:0000256" key="8">
    <source>
        <dbReference type="PROSITE-ProRule" id="PRU00703"/>
    </source>
</evidence>
<dbReference type="GO" id="GO:0015095">
    <property type="term" value="F:magnesium ion transmembrane transporter activity"/>
    <property type="evidence" value="ECO:0007669"/>
    <property type="project" value="UniProtKB-UniRule"/>
</dbReference>
<dbReference type="Pfam" id="PF03448">
    <property type="entry name" value="MgtE_N"/>
    <property type="match status" value="1"/>
</dbReference>
<dbReference type="InterPro" id="IPR006668">
    <property type="entry name" value="Mg_transptr_MgtE_intracell_dom"/>
</dbReference>
<keyword evidence="9" id="KW-0479">Metal-binding</keyword>
<evidence type="ECO:0000256" key="3">
    <source>
        <dbReference type="ARBA" id="ARBA00022448"/>
    </source>
</evidence>
<comment type="subcellular location">
    <subcellularLocation>
        <location evidence="9">Cell membrane</location>
        <topology evidence="9">Multi-pass membrane protein</topology>
    </subcellularLocation>
    <subcellularLocation>
        <location evidence="1">Membrane</location>
        <topology evidence="1">Multi-pass membrane protein</topology>
    </subcellularLocation>
</comment>
<dbReference type="OrthoDB" id="9790355at2"/>
<dbReference type="Pfam" id="PF01769">
    <property type="entry name" value="MgtE"/>
    <property type="match status" value="1"/>
</dbReference>
<comment type="subunit">
    <text evidence="9">Homodimer.</text>
</comment>
<dbReference type="InterPro" id="IPR036739">
    <property type="entry name" value="SLC41_membr_dom_sf"/>
</dbReference>
<dbReference type="InterPro" id="IPR038076">
    <property type="entry name" value="MgtE_N_sf"/>
</dbReference>
<dbReference type="InterPro" id="IPR006667">
    <property type="entry name" value="SLC41_membr_dom"/>
</dbReference>
<dbReference type="Gene3D" id="3.10.580.10">
    <property type="entry name" value="CBS-domain"/>
    <property type="match status" value="1"/>
</dbReference>
<keyword evidence="4 9" id="KW-0812">Transmembrane</keyword>
<dbReference type="EMBL" id="RWKW01000054">
    <property type="protein sequence ID" value="RST85547.1"/>
    <property type="molecule type" value="Genomic_DNA"/>
</dbReference>
<evidence type="ECO:0000256" key="2">
    <source>
        <dbReference type="ARBA" id="ARBA00009749"/>
    </source>
</evidence>
<dbReference type="GO" id="GO:0005886">
    <property type="term" value="C:plasma membrane"/>
    <property type="evidence" value="ECO:0007669"/>
    <property type="project" value="UniProtKB-SubCell"/>
</dbReference>
<dbReference type="GO" id="GO:0046872">
    <property type="term" value="F:metal ion binding"/>
    <property type="evidence" value="ECO:0007669"/>
    <property type="project" value="UniProtKB-KW"/>
</dbReference>
<feature type="domain" description="CBS" evidence="10">
    <location>
        <begin position="135"/>
        <end position="198"/>
    </location>
</feature>
<keyword evidence="12" id="KW-1185">Reference proteome</keyword>
<dbReference type="Pfam" id="PF00571">
    <property type="entry name" value="CBS"/>
    <property type="match status" value="2"/>
</dbReference>
<dbReference type="Gene3D" id="1.25.60.10">
    <property type="entry name" value="MgtE N-terminal domain-like"/>
    <property type="match status" value="1"/>
</dbReference>
<evidence type="ECO:0000259" key="10">
    <source>
        <dbReference type="PROSITE" id="PS51371"/>
    </source>
</evidence>
<evidence type="ECO:0000256" key="4">
    <source>
        <dbReference type="ARBA" id="ARBA00022692"/>
    </source>
</evidence>
<evidence type="ECO:0000256" key="9">
    <source>
        <dbReference type="RuleBase" id="RU362011"/>
    </source>
</evidence>
<dbReference type="InterPro" id="IPR006669">
    <property type="entry name" value="MgtE_transporter"/>
</dbReference>
<feature type="transmembrane region" description="Helical" evidence="9">
    <location>
        <begin position="309"/>
        <end position="336"/>
    </location>
</feature>
<name>A0A3R9Y8H4_9HYPH</name>
<feature type="transmembrane region" description="Helical" evidence="9">
    <location>
        <begin position="421"/>
        <end position="446"/>
    </location>
</feature>
<feature type="transmembrane region" description="Helical" evidence="9">
    <location>
        <begin position="357"/>
        <end position="377"/>
    </location>
</feature>
<dbReference type="PROSITE" id="PS51371">
    <property type="entry name" value="CBS"/>
    <property type="match status" value="2"/>
</dbReference>
<dbReference type="SMART" id="SM00924">
    <property type="entry name" value="MgtE_N"/>
    <property type="match status" value="1"/>
</dbReference>
<keyword evidence="8" id="KW-0129">CBS domain</keyword>
<keyword evidence="9" id="KW-1003">Cell membrane</keyword>
<dbReference type="CDD" id="cd04606">
    <property type="entry name" value="CBS_pair_Mg_transporter"/>
    <property type="match status" value="1"/>
</dbReference>
<dbReference type="InterPro" id="IPR000644">
    <property type="entry name" value="CBS_dom"/>
</dbReference>
<accession>A0A3R9Y8H4</accession>
<evidence type="ECO:0000313" key="12">
    <source>
        <dbReference type="Proteomes" id="UP000278398"/>
    </source>
</evidence>
<feature type="transmembrane region" description="Helical" evidence="9">
    <location>
        <begin position="283"/>
        <end position="303"/>
    </location>
</feature>
<feature type="transmembrane region" description="Helical" evidence="9">
    <location>
        <begin position="383"/>
        <end position="409"/>
    </location>
</feature>
<dbReference type="AlphaFoldDB" id="A0A3R9Y8H4"/>
<dbReference type="RefSeq" id="WP_126700761.1">
    <property type="nucleotide sequence ID" value="NZ_RWKW01000054.1"/>
</dbReference>
<dbReference type="Gene3D" id="1.10.357.20">
    <property type="entry name" value="SLC41 divalent cation transporters, integral membrane domain"/>
    <property type="match status" value="1"/>
</dbReference>
<evidence type="ECO:0000256" key="7">
    <source>
        <dbReference type="ARBA" id="ARBA00023136"/>
    </source>
</evidence>
<dbReference type="InterPro" id="IPR046342">
    <property type="entry name" value="CBS_dom_sf"/>
</dbReference>
<protein>
    <recommendedName>
        <fullName evidence="9">Magnesium transporter MgtE</fullName>
    </recommendedName>
</protein>
<evidence type="ECO:0000256" key="6">
    <source>
        <dbReference type="ARBA" id="ARBA00022989"/>
    </source>
</evidence>
<evidence type="ECO:0000256" key="1">
    <source>
        <dbReference type="ARBA" id="ARBA00004141"/>
    </source>
</evidence>
<reference evidence="11 12" key="1">
    <citation type="submission" date="2018-12" db="EMBL/GenBank/DDBJ databases">
        <title>Mesorhizobium carbonis sp. nov., isolated from coal mine water.</title>
        <authorList>
            <person name="Xin W."/>
            <person name="Xu Z."/>
            <person name="Xiang F."/>
            <person name="Zhang J."/>
            <person name="Xi L."/>
            <person name="Liu J."/>
        </authorList>
    </citation>
    <scope>NUCLEOTIDE SEQUENCE [LARGE SCALE GENOMIC DNA]</scope>
    <source>
        <strain evidence="11 12">B2.3</strain>
    </source>
</reference>
<dbReference type="Proteomes" id="UP000278398">
    <property type="component" value="Unassembled WGS sequence"/>
</dbReference>
<gene>
    <name evidence="11" type="primary">mgtE</name>
    <name evidence="11" type="ORF">EJC49_15055</name>
</gene>
<feature type="domain" description="CBS" evidence="10">
    <location>
        <begin position="199"/>
        <end position="257"/>
    </location>
</feature>
<keyword evidence="5 9" id="KW-0460">Magnesium</keyword>
<dbReference type="NCBIfam" id="TIGR00400">
    <property type="entry name" value="mgtE"/>
    <property type="match status" value="1"/>
</dbReference>
<comment type="similarity">
    <text evidence="2 9">Belongs to the SLC41A transporter family.</text>
</comment>
<sequence>MKTTPFSDLTALMRTGDIEAARVRIDREHPADIGSMINDLDPKEGWAVLELLTLDRQAETFGYLDHDVQVGLATVAPRAKLAAIVVQMNADERADLYNELADDQREALMPALVQAEREDIRKLAAYEEGTAGAIMTSDYATLTPDLTATEALTKLRREAPDKETIYRAYVVDDERKLIGSVRLQDIITAPARATVVDVMQTNTLAVNVDDDQEDVARKIGRYDVLALPVLDAEGRIVGIVTHDDALDVLEEETTDDFHRVGTVTNLSGRVGEATIWMLYRARIVWLVLLVFGNIFSGAGIAYFEDTITAYVSLVFFLPLLIDSGGNAGSQSATLMVRALATGDVRLSDWGSMIGRELMVALGLGLTMAFAVSFIGVYRGGPEIAMVVASSMILIVVVGSIIGMSLPFVLSRFNLDPATASAPLVTSIADASGVLIYFTIATTFLPFPG</sequence>
<dbReference type="SMART" id="SM00116">
    <property type="entry name" value="CBS"/>
    <property type="match status" value="2"/>
</dbReference>
<dbReference type="SUPFAM" id="SSF158791">
    <property type="entry name" value="MgtE N-terminal domain-like"/>
    <property type="match status" value="1"/>
</dbReference>
<comment type="caution">
    <text evidence="11">The sequence shown here is derived from an EMBL/GenBank/DDBJ whole genome shotgun (WGS) entry which is preliminary data.</text>
</comment>
<evidence type="ECO:0000313" key="11">
    <source>
        <dbReference type="EMBL" id="RST85547.1"/>
    </source>
</evidence>
<comment type="function">
    <text evidence="9">Acts as a magnesium transporter.</text>
</comment>
<dbReference type="PANTHER" id="PTHR43773:SF1">
    <property type="entry name" value="MAGNESIUM TRANSPORTER MGTE"/>
    <property type="match status" value="1"/>
</dbReference>
<dbReference type="PANTHER" id="PTHR43773">
    <property type="entry name" value="MAGNESIUM TRANSPORTER MGTE"/>
    <property type="match status" value="1"/>
</dbReference>
<keyword evidence="6 9" id="KW-1133">Transmembrane helix</keyword>
<proteinExistence type="inferred from homology"/>
<dbReference type="SUPFAM" id="SSF54631">
    <property type="entry name" value="CBS-domain pair"/>
    <property type="match status" value="1"/>
</dbReference>
<dbReference type="SUPFAM" id="SSF161093">
    <property type="entry name" value="MgtE membrane domain-like"/>
    <property type="match status" value="1"/>
</dbReference>
<keyword evidence="7 9" id="KW-0472">Membrane</keyword>